<evidence type="ECO:0000313" key="1">
    <source>
        <dbReference type="EMBL" id="MBF7982086.1"/>
    </source>
</evidence>
<keyword evidence="2" id="KW-1185">Reference proteome</keyword>
<proteinExistence type="predicted"/>
<comment type="caution">
    <text evidence="1">The sequence shown here is derived from an EMBL/GenBank/DDBJ whole genome shotgun (WGS) entry which is preliminary data.</text>
</comment>
<gene>
    <name evidence="1" type="ORF">IV433_22000</name>
</gene>
<name>A0ABS0EB62_9GAMM</name>
<protein>
    <submittedName>
        <fullName evidence="1">DUF3085 domain-containing protein</fullName>
    </submittedName>
</protein>
<dbReference type="RefSeq" id="WP_195815939.1">
    <property type="nucleotide sequence ID" value="NZ_JADOBI010000013.1"/>
</dbReference>
<dbReference type="EMBL" id="JADOBI010000013">
    <property type="protein sequence ID" value="MBF7982086.1"/>
    <property type="molecule type" value="Genomic_DNA"/>
</dbReference>
<evidence type="ECO:0000313" key="2">
    <source>
        <dbReference type="Proteomes" id="UP000636811"/>
    </source>
</evidence>
<reference evidence="1 2" key="1">
    <citation type="submission" date="2020-11" db="EMBL/GenBank/DDBJ databases">
        <title>Taxonomic investigation of Rahnella strains.</title>
        <authorList>
            <person name="Lee S.D."/>
        </authorList>
    </citation>
    <scope>NUCLEOTIDE SEQUENCE [LARGE SCALE GENOMIC DNA]</scope>
    <source>
        <strain evidence="1 2">SAP-17</strain>
    </source>
</reference>
<sequence>MNTEVRIITPPAQFVKSETAFSTTVTEKVIPKELLFKAETLAPVIADVKNNACELWLLVDEGIYLTAEKPSFVRGKRNIFYAEGFDPYQSDDAETFFNAIDEVVAGGDIWECVTLSPDMHDSVESGIADLVMQVTESGFVYAVKARDAEVNHAE</sequence>
<organism evidence="1 2">
    <name type="scientific">Rahnella laticis</name>
    <dbReference type="NCBI Taxonomy" id="2787622"/>
    <lineage>
        <taxon>Bacteria</taxon>
        <taxon>Pseudomonadati</taxon>
        <taxon>Pseudomonadota</taxon>
        <taxon>Gammaproteobacteria</taxon>
        <taxon>Enterobacterales</taxon>
        <taxon>Yersiniaceae</taxon>
        <taxon>Rahnella</taxon>
    </lineage>
</organism>
<dbReference type="Proteomes" id="UP000636811">
    <property type="component" value="Unassembled WGS sequence"/>
</dbReference>
<dbReference type="Pfam" id="PF11284">
    <property type="entry name" value="DUF3085"/>
    <property type="match status" value="1"/>
</dbReference>
<dbReference type="InterPro" id="IPR021436">
    <property type="entry name" value="DUF3085"/>
</dbReference>
<accession>A0ABS0EB62</accession>